<dbReference type="eggNOG" id="COG1349">
    <property type="taxonomic scope" value="Bacteria"/>
</dbReference>
<evidence type="ECO:0000256" key="1">
    <source>
        <dbReference type="ARBA" id="ARBA00023015"/>
    </source>
</evidence>
<dbReference type="HOGENOM" id="CLU_060699_3_1_10"/>
<reference evidence="5" key="1">
    <citation type="submission" date="2012-02" db="EMBL/GenBank/DDBJ databases">
        <title>The complete genome of Solitalea canadensis DSM 3403.</title>
        <authorList>
            <consortium name="US DOE Joint Genome Institute (JGI-PGF)"/>
            <person name="Lucas S."/>
            <person name="Copeland A."/>
            <person name="Lapidus A."/>
            <person name="Glavina del Rio T."/>
            <person name="Dalin E."/>
            <person name="Tice H."/>
            <person name="Bruce D."/>
            <person name="Goodwin L."/>
            <person name="Pitluck S."/>
            <person name="Peters L."/>
            <person name="Ovchinnikova G."/>
            <person name="Lu M."/>
            <person name="Kyrpides N."/>
            <person name="Mavromatis K."/>
            <person name="Ivanova N."/>
            <person name="Brettin T."/>
            <person name="Detter J.C."/>
            <person name="Han C."/>
            <person name="Larimer F."/>
            <person name="Land M."/>
            <person name="Hauser L."/>
            <person name="Markowitz V."/>
            <person name="Cheng J.-F."/>
            <person name="Hugenholtz P."/>
            <person name="Woyke T."/>
            <person name="Wu D."/>
            <person name="Spring S."/>
            <person name="Schroeder M."/>
            <person name="Kopitz M."/>
            <person name="Brambilla E."/>
            <person name="Klenk H.-P."/>
            <person name="Eisen J.A."/>
        </authorList>
    </citation>
    <scope>NUCLEOTIDE SEQUENCE</scope>
    <source>
        <strain evidence="5">DSM 3403</strain>
    </source>
</reference>
<dbReference type="Gene3D" id="3.40.50.1360">
    <property type="match status" value="1"/>
</dbReference>
<name>H8KWN3_SOLCM</name>
<dbReference type="RefSeq" id="WP_014681436.1">
    <property type="nucleotide sequence ID" value="NC_017770.1"/>
</dbReference>
<evidence type="ECO:0000259" key="4">
    <source>
        <dbReference type="PROSITE" id="PS51000"/>
    </source>
</evidence>
<feature type="domain" description="HTH deoR-type" evidence="4">
    <location>
        <begin position="6"/>
        <end position="61"/>
    </location>
</feature>
<protein>
    <submittedName>
        <fullName evidence="5">Transcriptional regulator of sugar metabolism</fullName>
    </submittedName>
</protein>
<sequence>MDKLSQTQRHTFILNKLRKEGELKVIDISNELNVSMVTIRKDLEYLESKKLLYKTHGRICVSSPYTQDKHVEEKEFLSADEKKRIALKAAELIEPKDAVIFASGTTILQLAQVVEPKDRLTVLTSALNVAMALLKKDNIEVIQLGGIIRKTSTSVTGPFAEYILKQFSASKLFLGVDGIDLEYGCTTSNILEAHVNQHMIMAAQKTIVLTDSSKFGKRGFGKICDFSDIDHIITDSNINPRTAGQIEDAGVELTIVNI</sequence>
<organism evidence="5 6">
    <name type="scientific">Solitalea canadensis (strain ATCC 29591 / DSM 3403 / JCM 21819 / LMG 8368 / NBRC 15130 / NCIMB 12057 / USAM 9D)</name>
    <name type="common">Flexibacter canadensis</name>
    <dbReference type="NCBI Taxonomy" id="929556"/>
    <lineage>
        <taxon>Bacteria</taxon>
        <taxon>Pseudomonadati</taxon>
        <taxon>Bacteroidota</taxon>
        <taxon>Sphingobacteriia</taxon>
        <taxon>Sphingobacteriales</taxon>
        <taxon>Sphingobacteriaceae</taxon>
        <taxon>Solitalea</taxon>
    </lineage>
</organism>
<proteinExistence type="predicted"/>
<dbReference type="EMBL" id="CP003349">
    <property type="protein sequence ID" value="AFD08212.1"/>
    <property type="molecule type" value="Genomic_DNA"/>
</dbReference>
<dbReference type="Gene3D" id="1.10.10.10">
    <property type="entry name" value="Winged helix-like DNA-binding domain superfamily/Winged helix DNA-binding domain"/>
    <property type="match status" value="1"/>
</dbReference>
<dbReference type="InterPro" id="IPR014036">
    <property type="entry name" value="DeoR-like_C"/>
</dbReference>
<keyword evidence="6" id="KW-1185">Reference proteome</keyword>
<dbReference type="Pfam" id="PF00455">
    <property type="entry name" value="DeoRC"/>
    <property type="match status" value="1"/>
</dbReference>
<keyword evidence="3" id="KW-0804">Transcription</keyword>
<dbReference type="SUPFAM" id="SSF100950">
    <property type="entry name" value="NagB/RpiA/CoA transferase-like"/>
    <property type="match status" value="1"/>
</dbReference>
<accession>H8KWN3</accession>
<gene>
    <name evidence="5" type="ordered locus">Solca_3201</name>
</gene>
<dbReference type="PROSITE" id="PS00894">
    <property type="entry name" value="HTH_DEOR_1"/>
    <property type="match status" value="1"/>
</dbReference>
<dbReference type="Proteomes" id="UP000007590">
    <property type="component" value="Chromosome"/>
</dbReference>
<dbReference type="InterPro" id="IPR037171">
    <property type="entry name" value="NagB/RpiA_transferase-like"/>
</dbReference>
<dbReference type="InterPro" id="IPR018356">
    <property type="entry name" value="Tscrpt_reg_HTH_DeoR_CS"/>
</dbReference>
<dbReference type="InterPro" id="IPR050313">
    <property type="entry name" value="Carb_Metab_HTH_regulators"/>
</dbReference>
<dbReference type="PANTHER" id="PTHR30363">
    <property type="entry name" value="HTH-TYPE TRANSCRIPTIONAL REGULATOR SRLR-RELATED"/>
    <property type="match status" value="1"/>
</dbReference>
<dbReference type="SUPFAM" id="SSF46785">
    <property type="entry name" value="Winged helix' DNA-binding domain"/>
    <property type="match status" value="1"/>
</dbReference>
<keyword evidence="1" id="KW-0805">Transcription regulation</keyword>
<dbReference type="SMART" id="SM01134">
    <property type="entry name" value="DeoRC"/>
    <property type="match status" value="1"/>
</dbReference>
<dbReference type="AlphaFoldDB" id="H8KWN3"/>
<evidence type="ECO:0000313" key="5">
    <source>
        <dbReference type="EMBL" id="AFD08212.1"/>
    </source>
</evidence>
<dbReference type="SMART" id="SM00420">
    <property type="entry name" value="HTH_DEOR"/>
    <property type="match status" value="1"/>
</dbReference>
<dbReference type="InterPro" id="IPR001034">
    <property type="entry name" value="DeoR_HTH"/>
</dbReference>
<dbReference type="GO" id="GO:0003700">
    <property type="term" value="F:DNA-binding transcription factor activity"/>
    <property type="evidence" value="ECO:0007669"/>
    <property type="project" value="InterPro"/>
</dbReference>
<dbReference type="InterPro" id="IPR036390">
    <property type="entry name" value="WH_DNA-bd_sf"/>
</dbReference>
<evidence type="ECO:0000256" key="2">
    <source>
        <dbReference type="ARBA" id="ARBA00023125"/>
    </source>
</evidence>
<dbReference type="STRING" id="929556.Solca_3201"/>
<dbReference type="PROSITE" id="PS51000">
    <property type="entry name" value="HTH_DEOR_2"/>
    <property type="match status" value="1"/>
</dbReference>
<dbReference type="PANTHER" id="PTHR30363:SF44">
    <property type="entry name" value="AGA OPERON TRANSCRIPTIONAL REPRESSOR-RELATED"/>
    <property type="match status" value="1"/>
</dbReference>
<evidence type="ECO:0000256" key="3">
    <source>
        <dbReference type="ARBA" id="ARBA00023163"/>
    </source>
</evidence>
<dbReference type="GO" id="GO:0003677">
    <property type="term" value="F:DNA binding"/>
    <property type="evidence" value="ECO:0007669"/>
    <property type="project" value="UniProtKB-KW"/>
</dbReference>
<keyword evidence="2" id="KW-0238">DNA-binding</keyword>
<dbReference type="InterPro" id="IPR036388">
    <property type="entry name" value="WH-like_DNA-bd_sf"/>
</dbReference>
<evidence type="ECO:0000313" key="6">
    <source>
        <dbReference type="Proteomes" id="UP000007590"/>
    </source>
</evidence>
<dbReference type="KEGG" id="scn:Solca_3201"/>
<dbReference type="OrthoDB" id="9797223at2"/>
<dbReference type="Pfam" id="PF08220">
    <property type="entry name" value="HTH_DeoR"/>
    <property type="match status" value="1"/>
</dbReference>